<dbReference type="AlphaFoldDB" id="A0A2M8EMK0"/>
<comment type="caution">
    <text evidence="2">The sequence shown here is derived from an EMBL/GenBank/DDBJ whole genome shotgun (WGS) entry which is preliminary data.</text>
</comment>
<evidence type="ECO:0000313" key="3">
    <source>
        <dbReference type="Proteomes" id="UP000229756"/>
    </source>
</evidence>
<dbReference type="EMBL" id="PFSJ01000006">
    <property type="protein sequence ID" value="PJC23959.1"/>
    <property type="molecule type" value="Genomic_DNA"/>
</dbReference>
<reference evidence="3" key="1">
    <citation type="submission" date="2017-09" db="EMBL/GenBank/DDBJ databases">
        <title>Depth-based differentiation of microbial function through sediment-hosted aquifers and enrichment of novel symbionts in the deep terrestrial subsurface.</title>
        <authorList>
            <person name="Probst A.J."/>
            <person name="Ladd B."/>
            <person name="Jarett J.K."/>
            <person name="Geller-Mcgrath D.E."/>
            <person name="Sieber C.M.K."/>
            <person name="Emerson J.B."/>
            <person name="Anantharaman K."/>
            <person name="Thomas B.C."/>
            <person name="Malmstrom R."/>
            <person name="Stieglmeier M."/>
            <person name="Klingl A."/>
            <person name="Woyke T."/>
            <person name="Ryan C.M."/>
            <person name="Banfield J.F."/>
        </authorList>
    </citation>
    <scope>NUCLEOTIDE SEQUENCE [LARGE SCALE GENOMIC DNA]</scope>
</reference>
<gene>
    <name evidence="2" type="ORF">CO058_00935</name>
</gene>
<dbReference type="Proteomes" id="UP000229756">
    <property type="component" value="Unassembled WGS sequence"/>
</dbReference>
<proteinExistence type="predicted"/>
<evidence type="ECO:0000256" key="1">
    <source>
        <dbReference type="SAM" id="Phobius"/>
    </source>
</evidence>
<keyword evidence="1" id="KW-0472">Membrane</keyword>
<name>A0A2M8EMK0_UNCKA</name>
<keyword evidence="1" id="KW-1133">Transmembrane helix</keyword>
<organism evidence="2 3">
    <name type="scientific">candidate division WWE3 bacterium CG_4_9_14_0_2_um_filter_35_11</name>
    <dbReference type="NCBI Taxonomy" id="1975077"/>
    <lineage>
        <taxon>Bacteria</taxon>
        <taxon>Katanobacteria</taxon>
    </lineage>
</organism>
<feature type="non-terminal residue" evidence="2">
    <location>
        <position position="90"/>
    </location>
</feature>
<evidence type="ECO:0000313" key="2">
    <source>
        <dbReference type="EMBL" id="PJC23959.1"/>
    </source>
</evidence>
<feature type="transmembrane region" description="Helical" evidence="1">
    <location>
        <begin position="20"/>
        <end position="39"/>
    </location>
</feature>
<protein>
    <submittedName>
        <fullName evidence="2">Uncharacterized protein</fullName>
    </submittedName>
</protein>
<accession>A0A2M8EMK0</accession>
<keyword evidence="1" id="KW-0812">Transmembrane</keyword>
<sequence>MEKKREDSFFSKNHSAQVTIFIIVAIVIVALGILIYLLYPKIESSLGGGEENPQTFMQNCLEENIAGTVDILSSQGGSMNPENYFLYNNE</sequence>